<organism evidence="1 2">
    <name type="scientific">Citrullus colocynthis</name>
    <name type="common">colocynth</name>
    <dbReference type="NCBI Taxonomy" id="252529"/>
    <lineage>
        <taxon>Eukaryota</taxon>
        <taxon>Viridiplantae</taxon>
        <taxon>Streptophyta</taxon>
        <taxon>Embryophyta</taxon>
        <taxon>Tracheophyta</taxon>
        <taxon>Spermatophyta</taxon>
        <taxon>Magnoliopsida</taxon>
        <taxon>eudicotyledons</taxon>
        <taxon>Gunneridae</taxon>
        <taxon>Pentapetalae</taxon>
        <taxon>rosids</taxon>
        <taxon>fabids</taxon>
        <taxon>Cucurbitales</taxon>
        <taxon>Cucurbitaceae</taxon>
        <taxon>Benincaseae</taxon>
        <taxon>Citrullus</taxon>
    </lineage>
</organism>
<sequence>MAVLKYWFSDLQPNVPLSSSRPSLSFSASLSLSLSVRPLYRPSAARRLQSSLPRCSDPPAVHFFSLTPRWFDTAVFSRFERSFTLPTACWTLNRFIHFILAFDPALEQFGTLYSKELSPFVFSGPSYFCGYWALHREACKLVTESKFPSCKLQLRDKPCY</sequence>
<dbReference type="Proteomes" id="UP001642487">
    <property type="component" value="Chromosome 11"/>
</dbReference>
<reference evidence="1 2" key="1">
    <citation type="submission" date="2024-03" db="EMBL/GenBank/DDBJ databases">
        <authorList>
            <person name="Gkanogiannis A."/>
            <person name="Becerra Lopez-Lavalle L."/>
        </authorList>
    </citation>
    <scope>NUCLEOTIDE SEQUENCE [LARGE SCALE GENOMIC DNA]</scope>
</reference>
<keyword evidence="2" id="KW-1185">Reference proteome</keyword>
<name>A0ABP0Y0P7_9ROSI</name>
<accession>A0ABP0Y0P7</accession>
<proteinExistence type="predicted"/>
<evidence type="ECO:0000313" key="1">
    <source>
        <dbReference type="EMBL" id="CAK9313959.1"/>
    </source>
</evidence>
<evidence type="ECO:0000313" key="2">
    <source>
        <dbReference type="Proteomes" id="UP001642487"/>
    </source>
</evidence>
<gene>
    <name evidence="1" type="ORF">CITCOLO1_LOCUS5699</name>
</gene>
<dbReference type="EMBL" id="OZ021745">
    <property type="protein sequence ID" value="CAK9313959.1"/>
    <property type="molecule type" value="Genomic_DNA"/>
</dbReference>
<protein>
    <submittedName>
        <fullName evidence="1">Uncharacterized protein</fullName>
    </submittedName>
</protein>